<protein>
    <submittedName>
        <fullName evidence="1">Cysteine-rich receptor-like protein kinase 10</fullName>
    </submittedName>
</protein>
<gene>
    <name evidence="1" type="ORF">KPL71_015545</name>
</gene>
<reference evidence="2" key="1">
    <citation type="journal article" date="2023" name="Hortic. Res.">
        <title>A chromosome-level phased genome enabling allele-level studies in sweet orange: a case study on citrus Huanglongbing tolerance.</title>
        <authorList>
            <person name="Wu B."/>
            <person name="Yu Q."/>
            <person name="Deng Z."/>
            <person name="Duan Y."/>
            <person name="Luo F."/>
            <person name="Gmitter F. Jr."/>
        </authorList>
    </citation>
    <scope>NUCLEOTIDE SEQUENCE [LARGE SCALE GENOMIC DNA]</scope>
    <source>
        <strain evidence="2">cv. Valencia</strain>
    </source>
</reference>
<organism evidence="1 2">
    <name type="scientific">Citrus sinensis</name>
    <name type="common">Sweet orange</name>
    <name type="synonym">Citrus aurantium var. sinensis</name>
    <dbReference type="NCBI Taxonomy" id="2711"/>
    <lineage>
        <taxon>Eukaryota</taxon>
        <taxon>Viridiplantae</taxon>
        <taxon>Streptophyta</taxon>
        <taxon>Embryophyta</taxon>
        <taxon>Tracheophyta</taxon>
        <taxon>Spermatophyta</taxon>
        <taxon>Magnoliopsida</taxon>
        <taxon>eudicotyledons</taxon>
        <taxon>Gunneridae</taxon>
        <taxon>Pentapetalae</taxon>
        <taxon>rosids</taxon>
        <taxon>malvids</taxon>
        <taxon>Sapindales</taxon>
        <taxon>Rutaceae</taxon>
        <taxon>Aurantioideae</taxon>
        <taxon>Citrus</taxon>
    </lineage>
</organism>
<proteinExistence type="predicted"/>
<evidence type="ECO:0000313" key="1">
    <source>
        <dbReference type="EMBL" id="KAH9754762.1"/>
    </source>
</evidence>
<comment type="caution">
    <text evidence="1">The sequence shown here is derived from an EMBL/GenBank/DDBJ whole genome shotgun (WGS) entry which is preliminary data.</text>
</comment>
<sequence length="678" mass="75400">MNVILVFVTALSVQISLTKADDKPTYIYHNCPSTNFTPNSAYQSNLNLLLSTLRSNATRGSSDKFSKGFYNTTTGHEPNKVYGLFLCRGDFGPETCQNCVSVATSDTAQLCPFGKENTIGYEECLLRYSNISFFSVLDTSFKLSQSNVEKFPSRSFDQFVWNSINEAVNQALSTTKMFATVKKNYTASQTLYSLVQCTPDLSRDDCSSCLRLAISLLNRCCGFKIGGRVMYPSCNFRYELYQFYNDTSNGTLPPVFFYPPSPGSETSSRGGKGKKATWIAIGTIIPTITLLILLGSFFWCRRRRNKAKKAIKKQELYTREGRIGDDESNDTLGGAAQGESHQEFPIFPLGLALEATNHFSHENKLGEGGFGPVYKGILAGGKEIAVKRLSRSSGQGRQEFKNEVTLIAKLQHKNIVRLLGCCLDGNELLLVYEYMPNKSLDLFLFDSTRGAQLDWKRRICIINGIARGLLYLHEDSRLRVIHRDLKTSNILLDHEMNPKISDFGMARIFGGNQNEANTNRVVGTYGYMAPEYAMEGVFSIKSDVFSFGVLLLEIVSGKRNSGFYLSKDGHSLLTYTWKLWCEGEALELMDPVLKQSCVGAELLKYIHIGLLCVQEDPARRPSMSSVVVMLASDTITLPPPAQPAFSVGRMVASSGPFFSSDSKFCSINEITLSSVYPR</sequence>
<keyword evidence="2" id="KW-1185">Reference proteome</keyword>
<accession>A0ACB8KJX1</accession>
<dbReference type="EMBL" id="CM039174">
    <property type="protein sequence ID" value="KAH9754762.1"/>
    <property type="molecule type" value="Genomic_DNA"/>
</dbReference>
<evidence type="ECO:0000313" key="2">
    <source>
        <dbReference type="Proteomes" id="UP000829398"/>
    </source>
</evidence>
<name>A0ACB8KJX1_CITSI</name>
<dbReference type="Proteomes" id="UP000829398">
    <property type="component" value="Chromosome 5"/>
</dbReference>